<organism evidence="3 4">
    <name type="scientific">Riccia fluitans</name>
    <dbReference type="NCBI Taxonomy" id="41844"/>
    <lineage>
        <taxon>Eukaryota</taxon>
        <taxon>Viridiplantae</taxon>
        <taxon>Streptophyta</taxon>
        <taxon>Embryophyta</taxon>
        <taxon>Marchantiophyta</taxon>
        <taxon>Marchantiopsida</taxon>
        <taxon>Marchantiidae</taxon>
        <taxon>Marchantiales</taxon>
        <taxon>Ricciaceae</taxon>
        <taxon>Riccia</taxon>
    </lineage>
</organism>
<accession>A0ABD1ZSB0</accession>
<sequence>MALALVRLSRTRAVLFLFLTGFCMKQSVISDSTIDPVLGHVDMDHPKRTTLVSGAGSTVKDGRLRHFRNSHGGVAVNSEHTRKHQEPLYDMNLRGSDQARTIHMTHVSDPLPSSATEIRRQDQEDENSNARFSKLPRDTPVPPSGPSVENPPHM</sequence>
<name>A0ABD1ZSB0_9MARC</name>
<dbReference type="AlphaFoldDB" id="A0ABD1ZSB0"/>
<feature type="chain" id="PRO_5044871915" evidence="2">
    <location>
        <begin position="31"/>
        <end position="154"/>
    </location>
</feature>
<comment type="caution">
    <text evidence="3">The sequence shown here is derived from an EMBL/GenBank/DDBJ whole genome shotgun (WGS) entry which is preliminary data.</text>
</comment>
<feature type="signal peptide" evidence="2">
    <location>
        <begin position="1"/>
        <end position="30"/>
    </location>
</feature>
<keyword evidence="4" id="KW-1185">Reference proteome</keyword>
<feature type="region of interest" description="Disordered" evidence="1">
    <location>
        <begin position="106"/>
        <end position="154"/>
    </location>
</feature>
<evidence type="ECO:0000313" key="4">
    <source>
        <dbReference type="Proteomes" id="UP001605036"/>
    </source>
</evidence>
<protein>
    <submittedName>
        <fullName evidence="3">Uncharacterized protein</fullName>
    </submittedName>
</protein>
<dbReference type="EMBL" id="JBHFFA010000001">
    <property type="protein sequence ID" value="KAL2653962.1"/>
    <property type="molecule type" value="Genomic_DNA"/>
</dbReference>
<evidence type="ECO:0000256" key="2">
    <source>
        <dbReference type="SAM" id="SignalP"/>
    </source>
</evidence>
<reference evidence="3 4" key="1">
    <citation type="submission" date="2024-09" db="EMBL/GenBank/DDBJ databases">
        <title>Chromosome-scale assembly of Riccia fluitans.</title>
        <authorList>
            <person name="Paukszto L."/>
            <person name="Sawicki J."/>
            <person name="Karawczyk K."/>
            <person name="Piernik-Szablinska J."/>
            <person name="Szczecinska M."/>
            <person name="Mazdziarz M."/>
        </authorList>
    </citation>
    <scope>NUCLEOTIDE SEQUENCE [LARGE SCALE GENOMIC DNA]</scope>
    <source>
        <strain evidence="3">Rf_01</strain>
        <tissue evidence="3">Aerial parts of the thallus</tissue>
    </source>
</reference>
<keyword evidence="2" id="KW-0732">Signal</keyword>
<gene>
    <name evidence="3" type="ORF">R1flu_022090</name>
</gene>
<dbReference type="Proteomes" id="UP001605036">
    <property type="component" value="Unassembled WGS sequence"/>
</dbReference>
<evidence type="ECO:0000313" key="3">
    <source>
        <dbReference type="EMBL" id="KAL2653962.1"/>
    </source>
</evidence>
<evidence type="ECO:0000256" key="1">
    <source>
        <dbReference type="SAM" id="MobiDB-lite"/>
    </source>
</evidence>
<proteinExistence type="predicted"/>